<comment type="caution">
    <text evidence="10">The sequence shown here is derived from an EMBL/GenBank/DDBJ whole genome shotgun (WGS) entry which is preliminary data.</text>
</comment>
<dbReference type="RefSeq" id="WP_036821551.1">
    <property type="nucleotide sequence ID" value="NZ_AVBF01000043.1"/>
</dbReference>
<dbReference type="Gene3D" id="1.10.1040.10">
    <property type="entry name" value="N-(1-d-carboxylethyl)-l-norvaline Dehydrogenase, domain 2"/>
    <property type="match status" value="1"/>
</dbReference>
<dbReference type="NCBIfam" id="NF002652">
    <property type="entry name" value="PRK02318.2-5"/>
    <property type="match status" value="1"/>
</dbReference>
<evidence type="ECO:0000259" key="9">
    <source>
        <dbReference type="Pfam" id="PF08125"/>
    </source>
</evidence>
<keyword evidence="4 7" id="KW-0560">Oxidoreductase</keyword>
<feature type="binding site" evidence="7">
    <location>
        <begin position="3"/>
        <end position="14"/>
    </location>
    <ligand>
        <name>NAD(+)</name>
        <dbReference type="ChEBI" id="CHEBI:57540"/>
    </ligand>
</feature>
<dbReference type="EMBL" id="AVBF01000043">
    <property type="protein sequence ID" value="KGP71923.1"/>
    <property type="molecule type" value="Genomic_DNA"/>
</dbReference>
<dbReference type="InterPro" id="IPR013131">
    <property type="entry name" value="Mannitol_DH_N"/>
</dbReference>
<comment type="similarity">
    <text evidence="1 7">Belongs to the mannitol dehydrogenase family.</text>
</comment>
<evidence type="ECO:0000256" key="7">
    <source>
        <dbReference type="HAMAP-Rule" id="MF_00196"/>
    </source>
</evidence>
<dbReference type="PANTHER" id="PTHR30524">
    <property type="entry name" value="MANNITOL-1-PHOSPHATE 5-DEHYDROGENASE"/>
    <property type="match status" value="1"/>
</dbReference>
<keyword evidence="11" id="KW-1185">Reference proteome</keyword>
<dbReference type="OrthoDB" id="271711at2"/>
<keyword evidence="5 7" id="KW-0520">NAD</keyword>
<sequence>MLAVHFGAGNIGRGFIGELLYASNYETIFVDVNETLIDQLNQRQSYTVELAGSGEKIDVHNVSGLNSISQKDAVVDAIVNADIITTAVGPHILSAISEIIAQGLEKRLEQGKSPINIIACENMIGGSEQLKAHILDHINYQKDTFEKNVGFPNAAVDRIVPDQNNDDPLTVKVEPYYEWVVETSDIKGEKPPVQGIKYVDDLTPFIERKLFTVNTGHAGAAYLGRYYGHQTIKQAMDDPTIVGKVRAALHESGSVLIEKYNFSKEEHHEYIEKIIERFLNPDLSDEVTRVGRAPKRKLGSNDRLIRPALEYIEWVGKDPENLSEIIAAALLYKDDNDDEASSLHQSVKEKGAIETLKEVAELEDDSRLVKAVETRLNEMK</sequence>
<dbReference type="Pfam" id="PF01232">
    <property type="entry name" value="Mannitol_dh"/>
    <property type="match status" value="1"/>
</dbReference>
<dbReference type="SUPFAM" id="SSF51735">
    <property type="entry name" value="NAD(P)-binding Rossmann-fold domains"/>
    <property type="match status" value="1"/>
</dbReference>
<organism evidence="10 11">
    <name type="scientific">Pontibacillus yanchengensis Y32</name>
    <dbReference type="NCBI Taxonomy" id="1385514"/>
    <lineage>
        <taxon>Bacteria</taxon>
        <taxon>Bacillati</taxon>
        <taxon>Bacillota</taxon>
        <taxon>Bacilli</taxon>
        <taxon>Bacillales</taxon>
        <taxon>Bacillaceae</taxon>
        <taxon>Pontibacillus</taxon>
    </lineage>
</organism>
<evidence type="ECO:0000313" key="11">
    <source>
        <dbReference type="Proteomes" id="UP000030147"/>
    </source>
</evidence>
<dbReference type="Gene3D" id="3.40.50.720">
    <property type="entry name" value="NAD(P)-binding Rossmann-like Domain"/>
    <property type="match status" value="1"/>
</dbReference>
<dbReference type="GO" id="GO:0008926">
    <property type="term" value="F:mannitol-1-phosphate 5-dehydrogenase activity"/>
    <property type="evidence" value="ECO:0007669"/>
    <property type="project" value="UniProtKB-UniRule"/>
</dbReference>
<dbReference type="SUPFAM" id="SSF48179">
    <property type="entry name" value="6-phosphogluconate dehydrogenase C-terminal domain-like"/>
    <property type="match status" value="1"/>
</dbReference>
<dbReference type="InterPro" id="IPR008927">
    <property type="entry name" value="6-PGluconate_DH-like_C_sf"/>
</dbReference>
<feature type="domain" description="Mannitol dehydrogenase N-terminal" evidence="8">
    <location>
        <begin position="2"/>
        <end position="194"/>
    </location>
</feature>
<dbReference type="NCBIfam" id="NF002649">
    <property type="entry name" value="PRK02318.2-1"/>
    <property type="match status" value="1"/>
</dbReference>
<proteinExistence type="inferred from homology"/>
<evidence type="ECO:0000256" key="6">
    <source>
        <dbReference type="ARBA" id="ARBA00048615"/>
    </source>
</evidence>
<name>A0A0A2TBY4_9BACI</name>
<evidence type="ECO:0000259" key="8">
    <source>
        <dbReference type="Pfam" id="PF01232"/>
    </source>
</evidence>
<dbReference type="GO" id="GO:0019592">
    <property type="term" value="P:mannitol catabolic process"/>
    <property type="evidence" value="ECO:0007669"/>
    <property type="project" value="TreeGrafter"/>
</dbReference>
<dbReference type="InterPro" id="IPR023028">
    <property type="entry name" value="Mannitol_1_phos_5_DH"/>
</dbReference>
<evidence type="ECO:0000256" key="5">
    <source>
        <dbReference type="ARBA" id="ARBA00023027"/>
    </source>
</evidence>
<feature type="domain" description="Mannitol dehydrogenase C-terminal" evidence="9">
    <location>
        <begin position="201"/>
        <end position="379"/>
    </location>
</feature>
<dbReference type="NCBIfam" id="NF002650">
    <property type="entry name" value="PRK02318.2-2"/>
    <property type="match status" value="1"/>
</dbReference>
<dbReference type="Proteomes" id="UP000030147">
    <property type="component" value="Unassembled WGS sequence"/>
</dbReference>
<dbReference type="HAMAP" id="MF_00196">
    <property type="entry name" value="Mannitol_dehydrog"/>
    <property type="match status" value="1"/>
</dbReference>
<dbReference type="eggNOG" id="COG0246">
    <property type="taxonomic scope" value="Bacteria"/>
</dbReference>
<dbReference type="InterPro" id="IPR023027">
    <property type="entry name" value="Mannitol_DH_CS"/>
</dbReference>
<evidence type="ECO:0000313" key="10">
    <source>
        <dbReference type="EMBL" id="KGP71923.1"/>
    </source>
</evidence>
<dbReference type="PANTHER" id="PTHR30524:SF0">
    <property type="entry name" value="ALTRONATE OXIDOREDUCTASE-RELATED"/>
    <property type="match status" value="1"/>
</dbReference>
<dbReference type="GO" id="GO:0005829">
    <property type="term" value="C:cytosol"/>
    <property type="evidence" value="ECO:0007669"/>
    <property type="project" value="TreeGrafter"/>
</dbReference>
<dbReference type="PRINTS" id="PR00084">
    <property type="entry name" value="MTLDHDRGNASE"/>
</dbReference>
<dbReference type="NCBIfam" id="NF002647">
    <property type="entry name" value="PRK02318.1-3"/>
    <property type="match status" value="1"/>
</dbReference>
<evidence type="ECO:0000256" key="1">
    <source>
        <dbReference type="ARBA" id="ARBA00006541"/>
    </source>
</evidence>
<protein>
    <recommendedName>
        <fullName evidence="3 7">Mannitol-1-phosphate 5-dehydrogenase</fullName>
        <ecNumber evidence="2 7">1.1.1.17</ecNumber>
    </recommendedName>
</protein>
<comment type="catalytic activity">
    <reaction evidence="6 7">
        <text>D-mannitol 1-phosphate + NAD(+) = beta-D-fructose 6-phosphate + NADH + H(+)</text>
        <dbReference type="Rhea" id="RHEA:19661"/>
        <dbReference type="ChEBI" id="CHEBI:15378"/>
        <dbReference type="ChEBI" id="CHEBI:57540"/>
        <dbReference type="ChEBI" id="CHEBI:57634"/>
        <dbReference type="ChEBI" id="CHEBI:57945"/>
        <dbReference type="ChEBI" id="CHEBI:61381"/>
        <dbReference type="EC" id="1.1.1.17"/>
    </reaction>
</comment>
<dbReference type="PROSITE" id="PS00974">
    <property type="entry name" value="MANNITOL_DHGENASE"/>
    <property type="match status" value="1"/>
</dbReference>
<dbReference type="InterPro" id="IPR013328">
    <property type="entry name" value="6PGD_dom2"/>
</dbReference>
<dbReference type="InterPro" id="IPR036291">
    <property type="entry name" value="NAD(P)-bd_dom_sf"/>
</dbReference>
<dbReference type="STRING" id="1385514.N782_14920"/>
<dbReference type="NCBIfam" id="NF002646">
    <property type="entry name" value="PRK02318.1-2"/>
    <property type="match status" value="1"/>
</dbReference>
<accession>A0A0A2TBY4</accession>
<dbReference type="EC" id="1.1.1.17" evidence="2 7"/>
<dbReference type="InterPro" id="IPR000669">
    <property type="entry name" value="Mannitol_DH"/>
</dbReference>
<evidence type="ECO:0000256" key="3">
    <source>
        <dbReference type="ARBA" id="ARBA00016219"/>
    </source>
</evidence>
<gene>
    <name evidence="7" type="primary">mtlD</name>
    <name evidence="10" type="ORF">N782_14920</name>
</gene>
<reference evidence="10 11" key="1">
    <citation type="journal article" date="2015" name="Stand. Genomic Sci.">
        <title>High quality draft genome sequence of the moderately halophilic bacterium Pontibacillus yanchengensis Y32(T) and comparison among Pontibacillus genomes.</title>
        <authorList>
            <person name="Huang J."/>
            <person name="Qiao Z.X."/>
            <person name="Tang J.W."/>
            <person name="Wang G."/>
        </authorList>
    </citation>
    <scope>NUCLEOTIDE SEQUENCE [LARGE SCALE GENOMIC DNA]</scope>
    <source>
        <strain evidence="10 11">Y32</strain>
    </source>
</reference>
<evidence type="ECO:0000256" key="4">
    <source>
        <dbReference type="ARBA" id="ARBA00023002"/>
    </source>
</evidence>
<dbReference type="Pfam" id="PF08125">
    <property type="entry name" value="Mannitol_dh_C"/>
    <property type="match status" value="1"/>
</dbReference>
<dbReference type="InterPro" id="IPR013118">
    <property type="entry name" value="Mannitol_DH_C"/>
</dbReference>
<evidence type="ECO:0000256" key="2">
    <source>
        <dbReference type="ARBA" id="ARBA00012939"/>
    </source>
</evidence>
<dbReference type="AlphaFoldDB" id="A0A0A2TBY4"/>